<evidence type="ECO:0000313" key="1">
    <source>
        <dbReference type="EMBL" id="VVN48106.1"/>
    </source>
</evidence>
<dbReference type="EMBL" id="CABVHJ010000049">
    <property type="protein sequence ID" value="VVN48106.1"/>
    <property type="molecule type" value="Genomic_DNA"/>
</dbReference>
<organism evidence="1 2">
    <name type="scientific">Pseudomonas fluorescens</name>
    <dbReference type="NCBI Taxonomy" id="294"/>
    <lineage>
        <taxon>Bacteria</taxon>
        <taxon>Pseudomonadati</taxon>
        <taxon>Pseudomonadota</taxon>
        <taxon>Gammaproteobacteria</taxon>
        <taxon>Pseudomonadales</taxon>
        <taxon>Pseudomonadaceae</taxon>
        <taxon>Pseudomonas</taxon>
    </lineage>
</organism>
<dbReference type="Proteomes" id="UP000327167">
    <property type="component" value="Unassembled WGS sequence"/>
</dbReference>
<reference evidence="1 2" key="1">
    <citation type="submission" date="2019-09" db="EMBL/GenBank/DDBJ databases">
        <authorList>
            <person name="Chandra G."/>
            <person name="Truman W A."/>
        </authorList>
    </citation>
    <scope>NUCLEOTIDE SEQUENCE [LARGE SCALE GENOMIC DNA]</scope>
    <source>
        <strain evidence="1">PS655</strain>
    </source>
</reference>
<gene>
    <name evidence="1" type="ORF">PS655_06053</name>
</gene>
<name>A0A5E6Y3W3_PSEFL</name>
<accession>A0A5E6Y3W3</accession>
<evidence type="ECO:0000313" key="2">
    <source>
        <dbReference type="Proteomes" id="UP000327167"/>
    </source>
</evidence>
<dbReference type="AlphaFoldDB" id="A0A5E6Y3W3"/>
<proteinExistence type="predicted"/>
<protein>
    <submittedName>
        <fullName evidence="1">Uncharacterized protein</fullName>
    </submittedName>
</protein>
<sequence length="220" mass="24684">MQADDPRPREQLRQAQIARAQRQYIGVRERIVGQQLAAETVHDFREGRTNLTGADNPDGFANQVETGQTVQAEIAFTGAVIGAVQTTVEGQDQRHGVFGHRMRRVGRYAYHGQSETFRRGQIDMVVTGRAQGNQACAASGQSLEYRCAKVVVDKRTDHFMRFSQRRRIEAEPGWLKVQFDTRRAIDGEEAVAVVGLATENDRAHENLLEHRHGLNHPSSL</sequence>